<evidence type="ECO:0000256" key="2">
    <source>
        <dbReference type="SAM" id="Phobius"/>
    </source>
</evidence>
<sequence>MALGSPRARLGDWMVLAYEGCRNFGPSVPEDAPPPYSPPPAAEAVFVSIDIGESRDAPPPYSPPVPRGEARPSPGAAGRARRTQRRAARRSRRRADRRAARAAGDFACRANYALRSPPSSAGAASPPAPPTYSEALRDLPPPYNTVISVDDRDGLESQPEASLVHPPHRERPSPSRLSRPPRVSSRELYRCRRAALVRESSRGACCSTLTHAHVILGVLLLVVVLLWFFLWH</sequence>
<feature type="region of interest" description="Disordered" evidence="1">
    <location>
        <begin position="49"/>
        <end position="102"/>
    </location>
</feature>
<feature type="compositionally biased region" description="Basic residues" evidence="1">
    <location>
        <begin position="79"/>
        <end position="96"/>
    </location>
</feature>
<evidence type="ECO:0000313" key="4">
    <source>
        <dbReference type="Proteomes" id="UP000134119"/>
    </source>
</evidence>
<accession>A0A059WJ82</accession>
<dbReference type="Proteomes" id="UP000134119">
    <property type="component" value="Genome"/>
</dbReference>
<reference evidence="3 4" key="1">
    <citation type="journal article" date="2014" name="Arch. Virol.">
        <title>Genome sequence of a pathogenic isolate of monkey B virus (species Macacine herpesvirus 1).</title>
        <authorList>
            <person name="Ohsawa K."/>
            <person name="Black D."/>
            <person name="Ohsawa M."/>
            <person name="Eberle R."/>
        </authorList>
    </citation>
    <scope>NUCLEOTIDE SEQUENCE [LARGE SCALE GENOMIC DNA]</scope>
    <source>
        <strain evidence="3">E90-136</strain>
    </source>
</reference>
<name>A0A059WJ82_CHV1</name>
<organismHost>
    <name type="scientific">Homo sapiens</name>
    <name type="common">Human</name>
    <dbReference type="NCBI Taxonomy" id="9606"/>
</organismHost>
<dbReference type="Pfam" id="PF04534">
    <property type="entry name" value="Herpes_UL56"/>
    <property type="match status" value="1"/>
</dbReference>
<dbReference type="EMBL" id="KJ566591">
    <property type="protein sequence ID" value="AIA09551.2"/>
    <property type="molecule type" value="Genomic_DNA"/>
</dbReference>
<feature type="transmembrane region" description="Helical" evidence="2">
    <location>
        <begin position="212"/>
        <end position="231"/>
    </location>
</feature>
<keyword evidence="2" id="KW-0472">Membrane</keyword>
<proteinExistence type="predicted"/>
<organism evidence="3 4">
    <name type="scientific">Cercopithecine herpesvirus 1</name>
    <name type="common">CeHV-1</name>
    <name type="synonym">Simian herpes B virus</name>
    <dbReference type="NCBI Taxonomy" id="10325"/>
    <lineage>
        <taxon>Viruses</taxon>
        <taxon>Duplodnaviria</taxon>
        <taxon>Heunggongvirae</taxon>
        <taxon>Peploviricota</taxon>
        <taxon>Herviviricetes</taxon>
        <taxon>Herpesvirales</taxon>
        <taxon>Orthoherpesviridae</taxon>
        <taxon>Alphaherpesvirinae</taxon>
        <taxon>Simplexvirus</taxon>
        <taxon>Simplexvirus macacinealpha1</taxon>
    </lineage>
</organism>
<evidence type="ECO:0000256" key="1">
    <source>
        <dbReference type="SAM" id="MobiDB-lite"/>
    </source>
</evidence>
<feature type="compositionally biased region" description="Low complexity" evidence="1">
    <location>
        <begin position="115"/>
        <end position="125"/>
    </location>
</feature>
<evidence type="ECO:0000313" key="3">
    <source>
        <dbReference type="EMBL" id="AIA09551.2"/>
    </source>
</evidence>
<keyword evidence="2" id="KW-0812">Transmembrane</keyword>
<gene>
    <name evidence="3" type="primary">UL56</name>
</gene>
<organismHost>
    <name type="scientific">Macaca leonina</name>
    <name type="common">Northern pig-tailed macaque</name>
    <name type="synonym">Macaca nemestrina leonina</name>
    <dbReference type="NCBI Taxonomy" id="90387"/>
</organismHost>
<organismHost>
    <name type="scientific">Macaca nemestrina</name>
    <name type="common">Pig-tailed macaque</name>
    <dbReference type="NCBI Taxonomy" id="9545"/>
</organismHost>
<feature type="region of interest" description="Disordered" evidence="1">
    <location>
        <begin position="115"/>
        <end position="182"/>
    </location>
</feature>
<feature type="region of interest" description="Disordered" evidence="1">
    <location>
        <begin position="24"/>
        <end position="43"/>
    </location>
</feature>
<protein>
    <submittedName>
        <fullName evidence="3">Membrane protein UL56</fullName>
    </submittedName>
</protein>
<keyword evidence="2" id="KW-1133">Transmembrane helix</keyword>
<organismHost>
    <name type="scientific">Macaca fascicularis</name>
    <name type="common">Crab-eating macaque</name>
    <name type="synonym">Cynomolgus monkey</name>
    <dbReference type="NCBI Taxonomy" id="9541"/>
</organismHost>
<dbReference type="InterPro" id="IPR007620">
    <property type="entry name" value="Herpes_UL56"/>
</dbReference>
<feature type="compositionally biased region" description="Pro residues" evidence="1">
    <location>
        <begin position="57"/>
        <end position="66"/>
    </location>
</feature>
<feature type="compositionally biased region" description="Pro residues" evidence="1">
    <location>
        <begin position="31"/>
        <end position="41"/>
    </location>
</feature>
<organismHost>
    <name type="scientific">Macaca mulatta</name>
    <name type="common">Rhesus macaque</name>
    <dbReference type="NCBI Taxonomy" id="9544"/>
</organismHost>